<organism evidence="2 3">
    <name type="scientific">Amphritea balenae</name>
    <dbReference type="NCBI Taxonomy" id="452629"/>
    <lineage>
        <taxon>Bacteria</taxon>
        <taxon>Pseudomonadati</taxon>
        <taxon>Pseudomonadota</taxon>
        <taxon>Gammaproteobacteria</taxon>
        <taxon>Oceanospirillales</taxon>
        <taxon>Oceanospirillaceae</taxon>
        <taxon>Amphritea</taxon>
    </lineage>
</organism>
<keyword evidence="3" id="KW-1185">Reference proteome</keyword>
<reference evidence="2 3" key="1">
    <citation type="submission" date="2018-11" db="EMBL/GenBank/DDBJ databases">
        <title>The draft genome sequence of Amphritea balenae JAMM 1525T.</title>
        <authorList>
            <person name="Fang Z."/>
            <person name="Zhang Y."/>
            <person name="Han X."/>
        </authorList>
    </citation>
    <scope>NUCLEOTIDE SEQUENCE [LARGE SCALE GENOMIC DNA]</scope>
    <source>
        <strain evidence="2 3">JAMM 1525</strain>
    </source>
</reference>
<name>A0A3P1SR30_9GAMM</name>
<evidence type="ECO:0000256" key="1">
    <source>
        <dbReference type="SAM" id="Phobius"/>
    </source>
</evidence>
<accession>A0A3P1SR30</accession>
<evidence type="ECO:0000313" key="2">
    <source>
        <dbReference type="EMBL" id="RRC98622.1"/>
    </source>
</evidence>
<proteinExistence type="predicted"/>
<keyword evidence="1" id="KW-0472">Membrane</keyword>
<feature type="transmembrane region" description="Helical" evidence="1">
    <location>
        <begin position="6"/>
        <end position="27"/>
    </location>
</feature>
<comment type="caution">
    <text evidence="2">The sequence shown here is derived from an EMBL/GenBank/DDBJ whole genome shotgun (WGS) entry which is preliminary data.</text>
</comment>
<keyword evidence="1" id="KW-0812">Transmembrane</keyword>
<gene>
    <name evidence="2" type="ORF">EHS89_13505</name>
</gene>
<evidence type="ECO:0000313" key="3">
    <source>
        <dbReference type="Proteomes" id="UP000267535"/>
    </source>
</evidence>
<dbReference type="Proteomes" id="UP000267535">
    <property type="component" value="Unassembled WGS sequence"/>
</dbReference>
<protein>
    <submittedName>
        <fullName evidence="2">Uncharacterized protein</fullName>
    </submittedName>
</protein>
<dbReference type="RefSeq" id="WP_124926683.1">
    <property type="nucleotide sequence ID" value="NZ_BMOH01000002.1"/>
</dbReference>
<dbReference type="EMBL" id="RQXV01000007">
    <property type="protein sequence ID" value="RRC98622.1"/>
    <property type="molecule type" value="Genomic_DNA"/>
</dbReference>
<sequence length="163" mass="18731">MWKVIGWTFVSLFVATLLSILLVFFSIDSYYRIEGEGIKPNGLSRVKFSAPGVYNFNNKVELVSYKYQETYISPLNYILSYNNSFVHSYGKKALLSVYGLEKGEINVKLNGLSYDDWKREYSALNLRLPKHEQSLKIDITDGTNELKLTLELDTVYSYTLPSP</sequence>
<dbReference type="AlphaFoldDB" id="A0A3P1SR30"/>
<keyword evidence="1" id="KW-1133">Transmembrane helix</keyword>